<dbReference type="PANTHER" id="PTHR45739">
    <property type="entry name" value="MATRIX PROTEIN, PUTATIVE-RELATED"/>
    <property type="match status" value="1"/>
</dbReference>
<evidence type="ECO:0000313" key="2">
    <source>
        <dbReference type="EMBL" id="KAF7630981.1"/>
    </source>
</evidence>
<feature type="transmembrane region" description="Helical" evidence="1">
    <location>
        <begin position="21"/>
        <end position="40"/>
    </location>
</feature>
<dbReference type="PANTHER" id="PTHR45739:SF12">
    <property type="entry name" value="CHONDROITIN SULFATE PROTEOGLYCAN 4-LIKE ISOFORM X2"/>
    <property type="match status" value="1"/>
</dbReference>
<proteinExistence type="predicted"/>
<accession>A0A8S9ZER5</accession>
<reference evidence="2" key="1">
    <citation type="journal article" date="2020" name="Ecol. Evol.">
        <title>Genome structure and content of the rice root-knot nematode (Meloidogyne graminicola).</title>
        <authorList>
            <person name="Phan N.T."/>
            <person name="Danchin E.G.J."/>
            <person name="Klopp C."/>
            <person name="Perfus-Barbeoch L."/>
            <person name="Kozlowski D.K."/>
            <person name="Koutsovoulos G.D."/>
            <person name="Lopez-Roques C."/>
            <person name="Bouchez O."/>
            <person name="Zahm M."/>
            <person name="Besnard G."/>
            <person name="Bellafiore S."/>
        </authorList>
    </citation>
    <scope>NUCLEOTIDE SEQUENCE</scope>
    <source>
        <strain evidence="2">VN-18</strain>
    </source>
</reference>
<comment type="caution">
    <text evidence="2">The sequence shown here is derived from an EMBL/GenBank/DDBJ whole genome shotgun (WGS) entry which is preliminary data.</text>
</comment>
<dbReference type="AlphaFoldDB" id="A0A8S9ZER5"/>
<gene>
    <name evidence="2" type="ORF">Mgra_00008755</name>
</gene>
<dbReference type="InterPro" id="IPR051561">
    <property type="entry name" value="FRAS1_ECM"/>
</dbReference>
<keyword evidence="1" id="KW-0472">Membrane</keyword>
<dbReference type="OrthoDB" id="5831138at2759"/>
<name>A0A8S9ZER5_9BILA</name>
<evidence type="ECO:0000313" key="3">
    <source>
        <dbReference type="Proteomes" id="UP000605970"/>
    </source>
</evidence>
<dbReference type="Proteomes" id="UP000605970">
    <property type="component" value="Unassembled WGS sequence"/>
</dbReference>
<evidence type="ECO:0000256" key="1">
    <source>
        <dbReference type="SAM" id="Phobius"/>
    </source>
</evidence>
<keyword evidence="1" id="KW-0812">Transmembrane</keyword>
<sequence length="1266" mass="146968">MQSTNNYLNFCRIYLLKLIQILFIFNIIICLFILQTTLLIKENENNNILINNYTLKDKLKNKIIRSVRLLDERKKEINKNNNLNVGPGEKLNIPIKGGIVPIEWFNFKIINPQRFGRRLGDLRFEVLNQPKYGQLQFNSDISNSREIPLNSFLYSDVLNKKVDISLFSRRAGGGGRISKTGNLINSDQFDIEIDVNEKENNNEIKEKIPKILIEPIGEVINLKIGKRLQLNSNNLRIYNKDISNENILINVEEISENSLDLINKMGERLRQFSLSELLKGNIYLIGLENEEKVDNDNNYELNEDNKNKEGYIKLVAINDFGIQSEPLIIRVLFVPLKIIFDKNIGIQMIHYSSKQIESSQLYSYCISEYNLSFIPSAYYLIVNQPNFGIIECLRNNFNEKNNKKWSICSSFTQNEINSLKVRYTNKRSTNMLLPPKSDDFDFQVFCSSTASLIQNFQIDFITLSIRVFIQETLKLNQTDQGLISRQNILATVFPQHFTTDQLYFNIIEAPKLGMLLRLVIETGRHRRVGISSNITQKQIDEGLFFYKLHFASFSVLNDFFTFRLLTPAGASEEIFRFDIVYLPGGGIGEIKLKNNTLIIEEGKIQEITNNTLWLESSDGNNNYLFRVILPPMNGILFLLNKNENKKNILDFDDIFNSNDILENKLYYKHYGDLSKWDRIYLIAESKIRDPGGGKGYIPLPFFLSISIIGINKRKPQLFTEMYGENFEKNKNLFLLENNEITLLPSHIQLIDLDNLIKWPKSLENFKQFSIANSINSLNFNVIPEPLNSRDFIIFEKELPEIPLREFNENLLNKGNLIIKNVATDGLNNKTLPISIFSISKYFLRLSTPNKIYFNINLNKQKEQQPLFLLISIVHLFVETNIDIFNDNQIIFEVQTIIPNLSPFRLNVQSGGNSTTITSSSSSLQSIYNLPLSSFDNKILNSNSLFYLNKNKEEINKDNFLINLIIQSKENLKIFIQIGPINIPINIITNYLNNNEIKEINKFNKYLGNNLILKKNNPIILDYYFNKTFIKITSEYLQVQSFGISTNKIKFLIWHSIGGIIKYLLSNNLTKKINNFTQEDINQGKIIFQFNKQNNNNNFSGFYFLYSDGINQNNNAEWFLIKQEILNNNLKENIKLINKDYKIERNLILKTTPGIPSIIGPEILKVVGNYEPDKIIYRLTTPPNHGRLFLRDAQEKLEHFTQLDINLNKLIYQTSSTSLGVWKLLDEFGFKIYTTKNNFNENEPKEFKFNIENAYSNIKLKKCLLKY</sequence>
<protein>
    <submittedName>
        <fullName evidence="2">Uncharacterized protein</fullName>
    </submittedName>
</protein>
<organism evidence="2 3">
    <name type="scientific">Meloidogyne graminicola</name>
    <dbReference type="NCBI Taxonomy" id="189291"/>
    <lineage>
        <taxon>Eukaryota</taxon>
        <taxon>Metazoa</taxon>
        <taxon>Ecdysozoa</taxon>
        <taxon>Nematoda</taxon>
        <taxon>Chromadorea</taxon>
        <taxon>Rhabditida</taxon>
        <taxon>Tylenchina</taxon>
        <taxon>Tylenchomorpha</taxon>
        <taxon>Tylenchoidea</taxon>
        <taxon>Meloidogynidae</taxon>
        <taxon>Meloidogyninae</taxon>
        <taxon>Meloidogyne</taxon>
    </lineage>
</organism>
<dbReference type="GO" id="GO:0009653">
    <property type="term" value="P:anatomical structure morphogenesis"/>
    <property type="evidence" value="ECO:0007669"/>
    <property type="project" value="TreeGrafter"/>
</dbReference>
<keyword evidence="1" id="KW-1133">Transmembrane helix</keyword>
<dbReference type="EMBL" id="JABEBT010000122">
    <property type="protein sequence ID" value="KAF7630981.1"/>
    <property type="molecule type" value="Genomic_DNA"/>
</dbReference>
<keyword evidence="3" id="KW-1185">Reference proteome</keyword>
<dbReference type="Pfam" id="PF16184">
    <property type="entry name" value="Cadherin_3"/>
    <property type="match status" value="2"/>
</dbReference>